<dbReference type="EMBL" id="OZ034819">
    <property type="protein sequence ID" value="CAL1393025.1"/>
    <property type="molecule type" value="Genomic_DNA"/>
</dbReference>
<accession>A0AAV2F5P9</accession>
<sequence>MVDEGLTRGSDGNGGLAVGRRLGSRRRMKCGRRICSVEGVGELGWRGICREDAMAHLEARAESVEKQRSREAEQSRGARVRERK</sequence>
<gene>
    <name evidence="2" type="ORF">LTRI10_LOCUS33627</name>
</gene>
<protein>
    <submittedName>
        <fullName evidence="2">Uncharacterized protein</fullName>
    </submittedName>
</protein>
<evidence type="ECO:0000313" key="3">
    <source>
        <dbReference type="Proteomes" id="UP001497516"/>
    </source>
</evidence>
<feature type="region of interest" description="Disordered" evidence="1">
    <location>
        <begin position="1"/>
        <end position="22"/>
    </location>
</feature>
<evidence type="ECO:0000313" key="2">
    <source>
        <dbReference type="EMBL" id="CAL1393025.1"/>
    </source>
</evidence>
<reference evidence="2 3" key="1">
    <citation type="submission" date="2024-04" db="EMBL/GenBank/DDBJ databases">
        <authorList>
            <person name="Fracassetti M."/>
        </authorList>
    </citation>
    <scope>NUCLEOTIDE SEQUENCE [LARGE SCALE GENOMIC DNA]</scope>
</reference>
<dbReference type="Proteomes" id="UP001497516">
    <property type="component" value="Chromosome 6"/>
</dbReference>
<keyword evidence="3" id="KW-1185">Reference proteome</keyword>
<name>A0AAV2F5P9_9ROSI</name>
<dbReference type="AlphaFoldDB" id="A0AAV2F5P9"/>
<organism evidence="2 3">
    <name type="scientific">Linum trigynum</name>
    <dbReference type="NCBI Taxonomy" id="586398"/>
    <lineage>
        <taxon>Eukaryota</taxon>
        <taxon>Viridiplantae</taxon>
        <taxon>Streptophyta</taxon>
        <taxon>Embryophyta</taxon>
        <taxon>Tracheophyta</taxon>
        <taxon>Spermatophyta</taxon>
        <taxon>Magnoliopsida</taxon>
        <taxon>eudicotyledons</taxon>
        <taxon>Gunneridae</taxon>
        <taxon>Pentapetalae</taxon>
        <taxon>rosids</taxon>
        <taxon>fabids</taxon>
        <taxon>Malpighiales</taxon>
        <taxon>Linaceae</taxon>
        <taxon>Linum</taxon>
    </lineage>
</organism>
<evidence type="ECO:0000256" key="1">
    <source>
        <dbReference type="SAM" id="MobiDB-lite"/>
    </source>
</evidence>
<proteinExistence type="predicted"/>
<feature type="region of interest" description="Disordered" evidence="1">
    <location>
        <begin position="62"/>
        <end position="84"/>
    </location>
</feature>